<dbReference type="EMBL" id="PQFF01000088">
    <property type="protein sequence ID" value="RHZ83468.1"/>
    <property type="molecule type" value="Genomic_DNA"/>
</dbReference>
<dbReference type="OrthoDB" id="2344794at2759"/>
<name>A0A397J9K8_9GLOM</name>
<proteinExistence type="predicted"/>
<comment type="caution">
    <text evidence="2">The sequence shown here is derived from an EMBL/GenBank/DDBJ whole genome shotgun (WGS) entry which is preliminary data.</text>
</comment>
<evidence type="ECO:0000256" key="1">
    <source>
        <dbReference type="SAM" id="MobiDB-lite"/>
    </source>
</evidence>
<organism evidence="2 3">
    <name type="scientific">Diversispora epigaea</name>
    <dbReference type="NCBI Taxonomy" id="1348612"/>
    <lineage>
        <taxon>Eukaryota</taxon>
        <taxon>Fungi</taxon>
        <taxon>Fungi incertae sedis</taxon>
        <taxon>Mucoromycota</taxon>
        <taxon>Glomeromycotina</taxon>
        <taxon>Glomeromycetes</taxon>
        <taxon>Diversisporales</taxon>
        <taxon>Diversisporaceae</taxon>
        <taxon>Diversispora</taxon>
    </lineage>
</organism>
<dbReference type="AlphaFoldDB" id="A0A397J9K8"/>
<sequence>MSEPIWDGEERSGVLSSNLMFSDLFLNWSSMSHQAWTIADLPHRRWKLKYLPDEFRAEDIRDENHPYYSLLQTFDQLRDLQFTTDDIPVLTCLEPKLLQIGKIIDKLIDLPGPYAKGIFDFTALSAYVHTINDLWSKKNQMFLTPIWRQPWEYRHPSQHYSESLVYDPILFSQLSQISLILDWWLGKPQFDFWIGIIDLNFDSFQTQLEAYVHWYNAVFFPAIKEKNNVNNEYNEMGKNEKESDTKMTDEEKKKTNKEIYEINDSSEAEEMEEEGVEEEYSGSESEEEIDIEGIDNKEKTSSTKKIYMLKVIEDDLSECDWSSASDY</sequence>
<keyword evidence="3" id="KW-1185">Reference proteome</keyword>
<evidence type="ECO:0000313" key="3">
    <source>
        <dbReference type="Proteomes" id="UP000266861"/>
    </source>
</evidence>
<evidence type="ECO:0000313" key="2">
    <source>
        <dbReference type="EMBL" id="RHZ83468.1"/>
    </source>
</evidence>
<gene>
    <name evidence="2" type="ORF">Glove_92g8</name>
</gene>
<protein>
    <submittedName>
        <fullName evidence="2">Uncharacterized protein</fullName>
    </submittedName>
</protein>
<accession>A0A397J9K8</accession>
<dbReference type="Proteomes" id="UP000266861">
    <property type="component" value="Unassembled WGS sequence"/>
</dbReference>
<feature type="compositionally biased region" description="Acidic residues" evidence="1">
    <location>
        <begin position="264"/>
        <end position="293"/>
    </location>
</feature>
<reference evidence="2 3" key="1">
    <citation type="submission" date="2018-08" db="EMBL/GenBank/DDBJ databases">
        <title>Genome and evolution of the arbuscular mycorrhizal fungus Diversispora epigaea (formerly Glomus versiforme) and its bacterial endosymbionts.</title>
        <authorList>
            <person name="Sun X."/>
            <person name="Fei Z."/>
            <person name="Harrison M."/>
        </authorList>
    </citation>
    <scope>NUCLEOTIDE SEQUENCE [LARGE SCALE GENOMIC DNA]</scope>
    <source>
        <strain evidence="2 3">IT104</strain>
    </source>
</reference>
<feature type="compositionally biased region" description="Basic and acidic residues" evidence="1">
    <location>
        <begin position="235"/>
        <end position="260"/>
    </location>
</feature>
<feature type="region of interest" description="Disordered" evidence="1">
    <location>
        <begin position="234"/>
        <end position="301"/>
    </location>
</feature>